<evidence type="ECO:0000256" key="2">
    <source>
        <dbReference type="ARBA" id="ARBA00023140"/>
    </source>
</evidence>
<evidence type="ECO:0000313" key="6">
    <source>
        <dbReference type="EMBL" id="QSZ37065.1"/>
    </source>
</evidence>
<feature type="transmembrane region" description="Helical" evidence="5">
    <location>
        <begin position="20"/>
        <end position="42"/>
    </location>
</feature>
<sequence length="153" mass="16719">MMGICSTPWSATCILEGHKFWFCSLCISIFGGLVDFFAWYHVAPAQNLTPPSRNVDDKSPRATESNSDADADAERKQQQQQQQQQSVGAKTRKPQRTPAQILLKIIENAADLIIPGAVTGWIITDAGIIGVATLISTLLSSWEMWRGVGDAKS</sequence>
<dbReference type="Pfam" id="PF05648">
    <property type="entry name" value="PEX11"/>
    <property type="match status" value="1"/>
</dbReference>
<dbReference type="OrthoDB" id="3636394at2759"/>
<dbReference type="InterPro" id="IPR008733">
    <property type="entry name" value="PEX11"/>
</dbReference>
<protein>
    <submittedName>
        <fullName evidence="6">Uncharacterized protein</fullName>
    </submittedName>
</protein>
<dbReference type="Proteomes" id="UP000672032">
    <property type="component" value="Chromosome 8"/>
</dbReference>
<keyword evidence="2" id="KW-0576">Peroxisome</keyword>
<proteinExistence type="predicted"/>
<dbReference type="GO" id="GO:0005778">
    <property type="term" value="C:peroxisomal membrane"/>
    <property type="evidence" value="ECO:0007669"/>
    <property type="project" value="UniProtKB-SubCell"/>
</dbReference>
<feature type="region of interest" description="Disordered" evidence="4">
    <location>
        <begin position="50"/>
        <end position="95"/>
    </location>
</feature>
<reference evidence="6" key="1">
    <citation type="submission" date="2020-10" db="EMBL/GenBank/DDBJ databases">
        <title>Genome Sequence of Monilinia vaccinii-corymbosi Sheds Light on Mummy Berry Disease Infection of Blueberry and Mating Type.</title>
        <authorList>
            <person name="Yow A.G."/>
            <person name="Zhang Y."/>
            <person name="Bansal K."/>
            <person name="Eacker S.M."/>
            <person name="Sullivan S."/>
            <person name="Liachko I."/>
            <person name="Cubeta M.A."/>
            <person name="Rollins J.A."/>
            <person name="Ashrafi H."/>
        </authorList>
    </citation>
    <scope>NUCLEOTIDE SEQUENCE</scope>
    <source>
        <strain evidence="6">RL-1</strain>
    </source>
</reference>
<evidence type="ECO:0000313" key="7">
    <source>
        <dbReference type="Proteomes" id="UP000672032"/>
    </source>
</evidence>
<dbReference type="GO" id="GO:0016559">
    <property type="term" value="P:peroxisome fission"/>
    <property type="evidence" value="ECO:0007669"/>
    <property type="project" value="InterPro"/>
</dbReference>
<keyword evidence="5" id="KW-0812">Transmembrane</keyword>
<dbReference type="AlphaFoldDB" id="A0A8A3PQA8"/>
<accession>A0A8A3PQA8</accession>
<evidence type="ECO:0000256" key="3">
    <source>
        <dbReference type="ARBA" id="ARBA00046271"/>
    </source>
</evidence>
<evidence type="ECO:0000256" key="5">
    <source>
        <dbReference type="SAM" id="Phobius"/>
    </source>
</evidence>
<keyword evidence="5" id="KW-1133">Transmembrane helix</keyword>
<name>A0A8A3PQA8_9HELO</name>
<keyword evidence="1 5" id="KW-0472">Membrane</keyword>
<gene>
    <name evidence="6" type="ORF">DSL72_009157</name>
</gene>
<comment type="subcellular location">
    <subcellularLocation>
        <location evidence="3">Peroxisome membrane</location>
    </subcellularLocation>
</comment>
<dbReference type="EMBL" id="CP063412">
    <property type="protein sequence ID" value="QSZ37065.1"/>
    <property type="molecule type" value="Genomic_DNA"/>
</dbReference>
<keyword evidence="7" id="KW-1185">Reference proteome</keyword>
<organism evidence="6 7">
    <name type="scientific">Monilinia vaccinii-corymbosi</name>
    <dbReference type="NCBI Taxonomy" id="61207"/>
    <lineage>
        <taxon>Eukaryota</taxon>
        <taxon>Fungi</taxon>
        <taxon>Dikarya</taxon>
        <taxon>Ascomycota</taxon>
        <taxon>Pezizomycotina</taxon>
        <taxon>Leotiomycetes</taxon>
        <taxon>Helotiales</taxon>
        <taxon>Sclerotiniaceae</taxon>
        <taxon>Monilinia</taxon>
    </lineage>
</organism>
<evidence type="ECO:0000256" key="1">
    <source>
        <dbReference type="ARBA" id="ARBA00023136"/>
    </source>
</evidence>
<evidence type="ECO:0000256" key="4">
    <source>
        <dbReference type="SAM" id="MobiDB-lite"/>
    </source>
</evidence>